<dbReference type="AlphaFoldDB" id="A0A397TK41"/>
<sequence>MLRAATSIIFPQLTIILFQHLIQLTITNNNPWSPLRIIMLIQLRNFHPICRSIPVMDIKVPLHHLNHSI</sequence>
<dbReference type="Proteomes" id="UP000265703">
    <property type="component" value="Unassembled WGS sequence"/>
</dbReference>
<proteinExistence type="predicted"/>
<dbReference type="EMBL" id="QKYT01000014">
    <property type="protein sequence ID" value="RIA98583.1"/>
    <property type="molecule type" value="Genomic_DNA"/>
</dbReference>
<accession>A0A397TK41</accession>
<organism evidence="2 3">
    <name type="scientific">Glomus cerebriforme</name>
    <dbReference type="NCBI Taxonomy" id="658196"/>
    <lineage>
        <taxon>Eukaryota</taxon>
        <taxon>Fungi</taxon>
        <taxon>Fungi incertae sedis</taxon>
        <taxon>Mucoromycota</taxon>
        <taxon>Glomeromycotina</taxon>
        <taxon>Glomeromycetes</taxon>
        <taxon>Glomerales</taxon>
        <taxon>Glomeraceae</taxon>
        <taxon>Glomus</taxon>
    </lineage>
</organism>
<evidence type="ECO:0000256" key="1">
    <source>
        <dbReference type="SAM" id="SignalP"/>
    </source>
</evidence>
<evidence type="ECO:0000313" key="2">
    <source>
        <dbReference type="EMBL" id="RIA98583.1"/>
    </source>
</evidence>
<feature type="chain" id="PRO_5017330251" evidence="1">
    <location>
        <begin position="28"/>
        <end position="69"/>
    </location>
</feature>
<comment type="caution">
    <text evidence="2">The sequence shown here is derived from an EMBL/GenBank/DDBJ whole genome shotgun (WGS) entry which is preliminary data.</text>
</comment>
<keyword evidence="3" id="KW-1185">Reference proteome</keyword>
<evidence type="ECO:0000313" key="3">
    <source>
        <dbReference type="Proteomes" id="UP000265703"/>
    </source>
</evidence>
<name>A0A397TK41_9GLOM</name>
<gene>
    <name evidence="2" type="ORF">C1645_749759</name>
</gene>
<keyword evidence="1" id="KW-0732">Signal</keyword>
<reference evidence="2 3" key="1">
    <citation type="submission" date="2018-06" db="EMBL/GenBank/DDBJ databases">
        <title>Comparative genomics reveals the genomic features of Rhizophagus irregularis, R. cerebriforme, R. diaphanum and Gigaspora rosea, and their symbiotic lifestyle signature.</title>
        <authorList>
            <person name="Morin E."/>
            <person name="San Clemente H."/>
            <person name="Chen E.C.H."/>
            <person name="De La Providencia I."/>
            <person name="Hainaut M."/>
            <person name="Kuo A."/>
            <person name="Kohler A."/>
            <person name="Murat C."/>
            <person name="Tang N."/>
            <person name="Roy S."/>
            <person name="Loubradou J."/>
            <person name="Henrissat B."/>
            <person name="Grigoriev I.V."/>
            <person name="Corradi N."/>
            <person name="Roux C."/>
            <person name="Martin F.M."/>
        </authorList>
    </citation>
    <scope>NUCLEOTIDE SEQUENCE [LARGE SCALE GENOMIC DNA]</scope>
    <source>
        <strain evidence="2 3">DAOM 227022</strain>
    </source>
</reference>
<protein>
    <submittedName>
        <fullName evidence="2">Uncharacterized protein</fullName>
    </submittedName>
</protein>
<feature type="signal peptide" evidence="1">
    <location>
        <begin position="1"/>
        <end position="27"/>
    </location>
</feature>